<dbReference type="EnsemblPlants" id="OBART04G07800.1">
    <property type="protein sequence ID" value="OBART04G07800.1"/>
    <property type="gene ID" value="OBART04G07800"/>
</dbReference>
<protein>
    <submittedName>
        <fullName evidence="1">Uncharacterized protein</fullName>
    </submittedName>
</protein>
<dbReference type="AlphaFoldDB" id="A0A0D3FU97"/>
<reference evidence="1" key="1">
    <citation type="journal article" date="2009" name="Rice">
        <title>De Novo Next Generation Sequencing of Plant Genomes.</title>
        <authorList>
            <person name="Rounsley S."/>
            <person name="Marri P.R."/>
            <person name="Yu Y."/>
            <person name="He R."/>
            <person name="Sisneros N."/>
            <person name="Goicoechea J.L."/>
            <person name="Lee S.J."/>
            <person name="Angelova A."/>
            <person name="Kudrna D."/>
            <person name="Luo M."/>
            <person name="Affourtit J."/>
            <person name="Desany B."/>
            <person name="Knight J."/>
            <person name="Niazi F."/>
            <person name="Egholm M."/>
            <person name="Wing R.A."/>
        </authorList>
    </citation>
    <scope>NUCLEOTIDE SEQUENCE [LARGE SCALE GENOMIC DNA]</scope>
    <source>
        <strain evidence="1">cv. IRGC 105608</strain>
    </source>
</reference>
<dbReference type="Gramene" id="OBART04G07800.1">
    <property type="protein sequence ID" value="OBART04G07800.1"/>
    <property type="gene ID" value="OBART04G07800"/>
</dbReference>
<organism evidence="1">
    <name type="scientific">Oryza barthii</name>
    <dbReference type="NCBI Taxonomy" id="65489"/>
    <lineage>
        <taxon>Eukaryota</taxon>
        <taxon>Viridiplantae</taxon>
        <taxon>Streptophyta</taxon>
        <taxon>Embryophyta</taxon>
        <taxon>Tracheophyta</taxon>
        <taxon>Spermatophyta</taxon>
        <taxon>Magnoliopsida</taxon>
        <taxon>Liliopsida</taxon>
        <taxon>Poales</taxon>
        <taxon>Poaceae</taxon>
        <taxon>BOP clade</taxon>
        <taxon>Oryzoideae</taxon>
        <taxon>Oryzeae</taxon>
        <taxon>Oryzinae</taxon>
        <taxon>Oryza</taxon>
    </lineage>
</organism>
<proteinExistence type="predicted"/>
<keyword evidence="2" id="KW-1185">Reference proteome</keyword>
<evidence type="ECO:0000313" key="1">
    <source>
        <dbReference type="EnsemblPlants" id="OBART04G07800.1"/>
    </source>
</evidence>
<dbReference type="HOGENOM" id="CLU_1211392_0_0_1"/>
<sequence length="229" mass="25134">MGSASADNTMGGDNNCAATVTTMIVKASRGADPLVPISGATLVKERQGVAVEVQDRLPGPATGGSIQGGEGVLRRGGNNFRCNDNDIGLRWRQRQWEWEHGFLVCCAPNLVPLLSISRGLMSSVAPRAARLKDDVDGTYQTISLQWCVTLDGCGTYMQRDRPISLISMQTQKLAQQWCRYGVNVSSCVSEVLIQQRDKHLEMLALTKLSPCRFLCGVEHRFILQRNVPQ</sequence>
<dbReference type="Proteomes" id="UP000026960">
    <property type="component" value="Chromosome 4"/>
</dbReference>
<reference evidence="1" key="2">
    <citation type="submission" date="2015-03" db="UniProtKB">
        <authorList>
            <consortium name="EnsemblPlants"/>
        </authorList>
    </citation>
    <scope>IDENTIFICATION</scope>
</reference>
<name>A0A0D3FU97_9ORYZ</name>
<accession>A0A0D3FU97</accession>
<evidence type="ECO:0000313" key="2">
    <source>
        <dbReference type="Proteomes" id="UP000026960"/>
    </source>
</evidence>
<dbReference type="PaxDb" id="65489-OBART04G07800.1"/>